<evidence type="ECO:0000313" key="2">
    <source>
        <dbReference type="EMBL" id="GFE55992.1"/>
    </source>
</evidence>
<dbReference type="InterPro" id="IPR024751">
    <property type="entry name" value="VESA1"/>
</dbReference>
<dbReference type="Proteomes" id="UP001057455">
    <property type="component" value="Unassembled WGS sequence"/>
</dbReference>
<evidence type="ECO:0000256" key="1">
    <source>
        <dbReference type="SAM" id="Phobius"/>
    </source>
</evidence>
<keyword evidence="1" id="KW-0472">Membrane</keyword>
<comment type="caution">
    <text evidence="2">The sequence shown here is derived from an EMBL/GenBank/DDBJ whole genome shotgun (WGS) entry which is preliminary data.</text>
</comment>
<dbReference type="OrthoDB" id="367094at2759"/>
<protein>
    <submittedName>
        <fullName evidence="2">Variant erythrocyte surface antigen beta subunit, putative</fullName>
    </submittedName>
</protein>
<proteinExistence type="predicted"/>
<evidence type="ECO:0000313" key="3">
    <source>
        <dbReference type="Proteomes" id="UP001057455"/>
    </source>
</evidence>
<dbReference type="AlphaFoldDB" id="A0A9W5TDW0"/>
<organism evidence="2 3">
    <name type="scientific">Babesia ovis</name>
    <dbReference type="NCBI Taxonomy" id="5869"/>
    <lineage>
        <taxon>Eukaryota</taxon>
        <taxon>Sar</taxon>
        <taxon>Alveolata</taxon>
        <taxon>Apicomplexa</taxon>
        <taxon>Aconoidasida</taxon>
        <taxon>Piroplasmida</taxon>
        <taxon>Babesiidae</taxon>
        <taxon>Babesia</taxon>
    </lineage>
</organism>
<keyword evidence="1" id="KW-0812">Transmembrane</keyword>
<accession>A0A9W5TDW0</accession>
<sequence length="976" mass="107822">MLLTLQYFETYPASDCLCPLSQAVVTVLRDVEVKDYLDHQEEKALVKDILDSIETIGGVRTTRKLIQDVASKLADLIGYNTVASGSNTGSKITSPNTNAIGCPGSNGGCKHTSGNCEGYQSSYSSKATFEKLNSDRTGNDWTILAKIFLGCIPFIFSGLSFMYWVSKQGGGGDRIQSTTQLLGQYMFRMGYHKEGWLKEGIQSGNGKTTEGIYGKELHELMKKMDPFCLAKDSVEGMSFAGYLEKVRESVKDNSGGKTTDKEHALLQLNTLCTGYFRALNQPYRVHKRKPRLPRTIREILYWLSCVQYCPVFRVLVQKMRDLCERNTKGGEQGITFYSGNGKQCKITVDNCVSYFLSAALVAPMVLLSIQDTIQSVVGHLDRESHTKTPEKPSNEMTYEEKIDRLANTKDSVPIHDLYTNSLFEFRFPMSETESYYLLQDCLVALYYQLYFLKQQCNWSRQSKDGDGFGWAFCRYGDGVNSDGCVSWICPKAGAAGNDATKNGYAQTLAEHTKACGQNGNTGGTNGTPSPLQAFLCDCLPGFSCKRVMGLLTTYKSSISNNYQKCYMEFLEHRTHLPVGQYCPIPMGFTGSFIKKEGSDTGTAAAGNGIGMSGLGINAITSHYANDDLTDSCLYQVTRCISSLTRRVPRSTGTLYGFFYGLGGVCQKNGGSNGQAVNSALKVEMGRCPGWRDPKCLMDALMGWTETDHIKNHKSGTGNFTLGSLHGCDYGEKDGNPTCGYYLRPLGGSLYNSVSRVYCDTYVSWIVHLTGVLNKGLESLLKEFTMVDCKNSGCKGENGNDDCKCKEKGCKPSTHGVVNNSGQPPNTKGCCCETIADCAGVLPLFYRFGFSFNSPGYVANHQKRKCDKFYQQLQIVIGGKRFSDLLAQIRAFLYTTRLPFTLMIFGFWLAVLGYLLWSLGGPLDLLHIQSHWRSPRSYLVPLQRILADGSRKGFCTLGYFQDSGDSLLSLGVSDVYL</sequence>
<gene>
    <name evidence="2" type="ORF">BaOVIS_033570</name>
</gene>
<dbReference type="Pfam" id="PF12785">
    <property type="entry name" value="VESA1_N"/>
    <property type="match status" value="1"/>
</dbReference>
<keyword evidence="3" id="KW-1185">Reference proteome</keyword>
<name>A0A9W5TDW0_BABOV</name>
<feature type="transmembrane region" description="Helical" evidence="1">
    <location>
        <begin position="143"/>
        <end position="165"/>
    </location>
</feature>
<reference evidence="2" key="1">
    <citation type="submission" date="2019-12" db="EMBL/GenBank/DDBJ databases">
        <title>Genome sequence of Babesia ovis.</title>
        <authorList>
            <person name="Yamagishi J."/>
            <person name="Sevinc F."/>
            <person name="Xuan X."/>
        </authorList>
    </citation>
    <scope>NUCLEOTIDE SEQUENCE</scope>
    <source>
        <strain evidence="2">Selcuk</strain>
    </source>
</reference>
<dbReference type="EMBL" id="BLIY01000030">
    <property type="protein sequence ID" value="GFE55992.1"/>
    <property type="molecule type" value="Genomic_DNA"/>
</dbReference>
<feature type="transmembrane region" description="Helical" evidence="1">
    <location>
        <begin position="897"/>
        <end position="916"/>
    </location>
</feature>
<keyword evidence="1" id="KW-1133">Transmembrane helix</keyword>